<dbReference type="InterPro" id="IPR045865">
    <property type="entry name" value="ACT-like_dom_sf"/>
</dbReference>
<dbReference type="Pfam" id="PF00005">
    <property type="entry name" value="ABC_tran"/>
    <property type="match status" value="1"/>
</dbReference>
<sequence>MINIEHLDKTYHLKNADVHAVDDVSLHIESGQIYGVIGYSGAGKSTLVRCLNFLEIPDSGSIEIEGFGKVSANQGSLDISQKKLRELRRSIGMIFQHFNLLDRSTVFDNVAYPLKYTGLSKKEIETRVDELLDLVDLADKKYVYPSQLSGGQKQRVAIARALSNNPKVLLSDEATSALDPDATESILKLLRDLNKRLGITIILITHEMSVIKSIANRVAVMENGKVVEEGDVYDIFANPKEEITKKFINSSSALSNITKLIENKTIIPTDSKLVKLTFTRDSVGSATISKISREYNVDVNIMLANVDVINADALGGIIASIEGAKENVQRAIDFLHESNVKVEVIHHA</sequence>
<keyword evidence="4" id="KW-0547">Nucleotide-binding</keyword>
<dbReference type="EMBL" id="VUMR01000008">
    <property type="protein sequence ID" value="MSS55836.1"/>
    <property type="molecule type" value="Genomic_DNA"/>
</dbReference>
<dbReference type="InterPro" id="IPR017871">
    <property type="entry name" value="ABC_transporter-like_CS"/>
</dbReference>
<keyword evidence="3" id="KW-1003">Cell membrane</keyword>
<keyword evidence="8" id="KW-0472">Membrane</keyword>
<dbReference type="InterPro" id="IPR041701">
    <property type="entry name" value="MetN_ABC"/>
</dbReference>
<evidence type="ECO:0000256" key="3">
    <source>
        <dbReference type="ARBA" id="ARBA00022475"/>
    </source>
</evidence>
<dbReference type="InterPro" id="IPR018449">
    <property type="entry name" value="NIL_domain"/>
</dbReference>
<keyword evidence="7" id="KW-0029">Amino-acid transport</keyword>
<dbReference type="PANTHER" id="PTHR43166:SF30">
    <property type="entry name" value="METHIONINE IMPORT ATP-BINDING PROTEIN METN"/>
    <property type="match status" value="1"/>
</dbReference>
<comment type="similarity">
    <text evidence="1">Belongs to the ABC transporter superfamily.</text>
</comment>
<keyword evidence="11" id="KW-1185">Reference proteome</keyword>
<dbReference type="SMART" id="SM00382">
    <property type="entry name" value="AAA"/>
    <property type="match status" value="1"/>
</dbReference>
<dbReference type="PROSITE" id="PS50893">
    <property type="entry name" value="ABC_TRANSPORTER_2"/>
    <property type="match status" value="1"/>
</dbReference>
<dbReference type="Proteomes" id="UP000434241">
    <property type="component" value="Unassembled WGS sequence"/>
</dbReference>
<dbReference type="AlphaFoldDB" id="A0A6N7V1Z6"/>
<protein>
    <submittedName>
        <fullName evidence="10">ATP-binding cassette domain-containing protein</fullName>
    </submittedName>
</protein>
<dbReference type="GeneID" id="93158192"/>
<dbReference type="GO" id="GO:0016887">
    <property type="term" value="F:ATP hydrolysis activity"/>
    <property type="evidence" value="ECO:0007669"/>
    <property type="project" value="InterPro"/>
</dbReference>
<dbReference type="GO" id="GO:0005886">
    <property type="term" value="C:plasma membrane"/>
    <property type="evidence" value="ECO:0007669"/>
    <property type="project" value="UniProtKB-ARBA"/>
</dbReference>
<dbReference type="CDD" id="cd03258">
    <property type="entry name" value="ABC_MetN_methionine_transporter"/>
    <property type="match status" value="1"/>
</dbReference>
<name>A0A6N7V1Z6_9FIRM</name>
<organism evidence="10 11">
    <name type="scientific">Holdemanella porci</name>
    <dbReference type="NCBI Taxonomy" id="2652276"/>
    <lineage>
        <taxon>Bacteria</taxon>
        <taxon>Bacillati</taxon>
        <taxon>Bacillota</taxon>
        <taxon>Erysipelotrichia</taxon>
        <taxon>Erysipelotrichales</taxon>
        <taxon>Erysipelotrichaceae</taxon>
        <taxon>Holdemanella</taxon>
    </lineage>
</organism>
<dbReference type="InterPro" id="IPR050086">
    <property type="entry name" value="MetN_ABC_transporter-like"/>
</dbReference>
<evidence type="ECO:0000313" key="10">
    <source>
        <dbReference type="EMBL" id="MSS55836.1"/>
    </source>
</evidence>
<dbReference type="GO" id="GO:0006865">
    <property type="term" value="P:amino acid transport"/>
    <property type="evidence" value="ECO:0007669"/>
    <property type="project" value="UniProtKB-KW"/>
</dbReference>
<dbReference type="InterPro" id="IPR003439">
    <property type="entry name" value="ABC_transporter-like_ATP-bd"/>
</dbReference>
<evidence type="ECO:0000256" key="1">
    <source>
        <dbReference type="ARBA" id="ARBA00005417"/>
    </source>
</evidence>
<dbReference type="Pfam" id="PF09383">
    <property type="entry name" value="NIL"/>
    <property type="match status" value="1"/>
</dbReference>
<reference evidence="10 11" key="1">
    <citation type="submission" date="2019-08" db="EMBL/GenBank/DDBJ databases">
        <title>In-depth cultivation of the pig gut microbiome towards novel bacterial diversity and tailored functional studies.</title>
        <authorList>
            <person name="Wylensek D."/>
            <person name="Hitch T.C.A."/>
            <person name="Clavel T."/>
        </authorList>
    </citation>
    <scope>NUCLEOTIDE SEQUENCE [LARGE SCALE GENOMIC DNA]</scope>
    <source>
        <strain evidence="10 11">LKV-472-APC-3</strain>
    </source>
</reference>
<dbReference type="SUPFAM" id="SSF52540">
    <property type="entry name" value="P-loop containing nucleoside triphosphate hydrolases"/>
    <property type="match status" value="1"/>
</dbReference>
<dbReference type="GO" id="GO:0005524">
    <property type="term" value="F:ATP binding"/>
    <property type="evidence" value="ECO:0007669"/>
    <property type="project" value="UniProtKB-KW"/>
</dbReference>
<evidence type="ECO:0000256" key="5">
    <source>
        <dbReference type="ARBA" id="ARBA00022840"/>
    </source>
</evidence>
<dbReference type="SMART" id="SM00930">
    <property type="entry name" value="NIL"/>
    <property type="match status" value="1"/>
</dbReference>
<evidence type="ECO:0000256" key="8">
    <source>
        <dbReference type="ARBA" id="ARBA00023136"/>
    </source>
</evidence>
<evidence type="ECO:0000256" key="6">
    <source>
        <dbReference type="ARBA" id="ARBA00022967"/>
    </source>
</evidence>
<evidence type="ECO:0000313" key="11">
    <source>
        <dbReference type="Proteomes" id="UP000434241"/>
    </source>
</evidence>
<dbReference type="PROSITE" id="PS00211">
    <property type="entry name" value="ABC_TRANSPORTER_1"/>
    <property type="match status" value="1"/>
</dbReference>
<proteinExistence type="inferred from homology"/>
<dbReference type="InterPro" id="IPR003593">
    <property type="entry name" value="AAA+_ATPase"/>
</dbReference>
<feature type="domain" description="ABC transporter" evidence="9">
    <location>
        <begin position="2"/>
        <end position="248"/>
    </location>
</feature>
<dbReference type="FunFam" id="3.40.50.300:FF:000056">
    <property type="entry name" value="Cell division ATP-binding protein FtsE"/>
    <property type="match status" value="1"/>
</dbReference>
<keyword evidence="2" id="KW-0813">Transport</keyword>
<comment type="caution">
    <text evidence="10">The sequence shown here is derived from an EMBL/GenBank/DDBJ whole genome shotgun (WGS) entry which is preliminary data.</text>
</comment>
<evidence type="ECO:0000256" key="7">
    <source>
        <dbReference type="ARBA" id="ARBA00022970"/>
    </source>
</evidence>
<keyword evidence="6" id="KW-1278">Translocase</keyword>
<evidence type="ECO:0000259" key="9">
    <source>
        <dbReference type="PROSITE" id="PS50893"/>
    </source>
</evidence>
<accession>A0A6N7V1Z6</accession>
<evidence type="ECO:0000256" key="2">
    <source>
        <dbReference type="ARBA" id="ARBA00022448"/>
    </source>
</evidence>
<dbReference type="InterPro" id="IPR027417">
    <property type="entry name" value="P-loop_NTPase"/>
</dbReference>
<dbReference type="Gene3D" id="3.30.70.260">
    <property type="match status" value="1"/>
</dbReference>
<dbReference type="PANTHER" id="PTHR43166">
    <property type="entry name" value="AMINO ACID IMPORT ATP-BINDING PROTEIN"/>
    <property type="match status" value="1"/>
</dbReference>
<keyword evidence="5 10" id="KW-0067">ATP-binding</keyword>
<dbReference type="SUPFAM" id="SSF55021">
    <property type="entry name" value="ACT-like"/>
    <property type="match status" value="1"/>
</dbReference>
<evidence type="ECO:0000256" key="4">
    <source>
        <dbReference type="ARBA" id="ARBA00022741"/>
    </source>
</evidence>
<dbReference type="RefSeq" id="WP_154555527.1">
    <property type="nucleotide sequence ID" value="NZ_JAQCYS010000016.1"/>
</dbReference>
<dbReference type="Gene3D" id="3.40.50.300">
    <property type="entry name" value="P-loop containing nucleotide triphosphate hydrolases"/>
    <property type="match status" value="1"/>
</dbReference>
<gene>
    <name evidence="10" type="ORF">FYJ55_02665</name>
</gene>